<evidence type="ECO:0000313" key="4">
    <source>
        <dbReference type="Proteomes" id="UP001631957"/>
    </source>
</evidence>
<keyword evidence="2" id="KW-0732">Signal</keyword>
<keyword evidence="4" id="KW-1185">Reference proteome</keyword>
<protein>
    <recommendedName>
        <fullName evidence="5">Secreted protein</fullName>
    </recommendedName>
</protein>
<reference evidence="3 4" key="1">
    <citation type="submission" date="2024-12" db="EMBL/GenBank/DDBJ databases">
        <title>Forecasting of Potato common scab and diversities of Pathogenic streptomyces spp. in china.</title>
        <authorList>
            <person name="Handique U."/>
            <person name="Wu J."/>
        </authorList>
    </citation>
    <scope>NUCLEOTIDE SEQUENCE [LARGE SCALE GENOMIC DNA]</scope>
    <source>
        <strain evidence="3 4">ZRIMU1530</strain>
    </source>
</reference>
<feature type="chain" id="PRO_5046914395" description="Secreted protein" evidence="2">
    <location>
        <begin position="24"/>
        <end position="123"/>
    </location>
</feature>
<gene>
    <name evidence="3" type="ORF">ACKI18_40780</name>
</gene>
<name>A0ABW9I564_9ACTN</name>
<evidence type="ECO:0000256" key="1">
    <source>
        <dbReference type="SAM" id="MobiDB-lite"/>
    </source>
</evidence>
<comment type="caution">
    <text evidence="3">The sequence shown here is derived from an EMBL/GenBank/DDBJ whole genome shotgun (WGS) entry which is preliminary data.</text>
</comment>
<evidence type="ECO:0000313" key="3">
    <source>
        <dbReference type="EMBL" id="MFM9615006.1"/>
    </source>
</evidence>
<dbReference type="EMBL" id="JBJVNI010000030">
    <property type="protein sequence ID" value="MFM9615006.1"/>
    <property type="molecule type" value="Genomic_DNA"/>
</dbReference>
<organism evidence="3 4">
    <name type="scientific">Streptomyces niveiscabiei</name>
    <dbReference type="NCBI Taxonomy" id="164115"/>
    <lineage>
        <taxon>Bacteria</taxon>
        <taxon>Bacillati</taxon>
        <taxon>Actinomycetota</taxon>
        <taxon>Actinomycetes</taxon>
        <taxon>Kitasatosporales</taxon>
        <taxon>Streptomycetaceae</taxon>
        <taxon>Streptomyces</taxon>
    </lineage>
</organism>
<proteinExistence type="predicted"/>
<sequence length="123" mass="13778">MRHAIARAIFACLHILLTLALPASGRRRKQATAPVPPPPYVSPWSRPWTGPTKEEAAEFFRRQAEADAVRQVLAEREHTLQDPAEHARQQERQRAAAYATLGIDYPYTYPGAPFPAEAFRTSA</sequence>
<evidence type="ECO:0008006" key="5">
    <source>
        <dbReference type="Google" id="ProtNLM"/>
    </source>
</evidence>
<accession>A0ABW9I564</accession>
<feature type="signal peptide" evidence="2">
    <location>
        <begin position="1"/>
        <end position="23"/>
    </location>
</feature>
<dbReference type="RefSeq" id="WP_055721083.1">
    <property type="nucleotide sequence ID" value="NZ_JBJVNI010000030.1"/>
</dbReference>
<feature type="region of interest" description="Disordered" evidence="1">
    <location>
        <begin position="25"/>
        <end position="49"/>
    </location>
</feature>
<evidence type="ECO:0000256" key="2">
    <source>
        <dbReference type="SAM" id="SignalP"/>
    </source>
</evidence>
<dbReference type="Proteomes" id="UP001631957">
    <property type="component" value="Unassembled WGS sequence"/>
</dbReference>